<evidence type="ECO:0000256" key="1">
    <source>
        <dbReference type="SAM" id="Coils"/>
    </source>
</evidence>
<evidence type="ECO:0000313" key="3">
    <source>
        <dbReference type="EMBL" id="KAL3756443.1"/>
    </source>
</evidence>
<protein>
    <recommendedName>
        <fullName evidence="2">Growth arrest-specific protein 8 domain-containing protein</fullName>
    </recommendedName>
</protein>
<dbReference type="AlphaFoldDB" id="A0ABD3M0T9"/>
<proteinExistence type="predicted"/>
<feature type="domain" description="Growth arrest-specific protein 8" evidence="2">
    <location>
        <begin position="214"/>
        <end position="411"/>
    </location>
</feature>
<dbReference type="PANTHER" id="PTHR31543:SF1">
    <property type="entry name" value="HECT DOMAIN-CONTAINING PROTEIN"/>
    <property type="match status" value="1"/>
</dbReference>
<dbReference type="Pfam" id="PF13851">
    <property type="entry name" value="GAS"/>
    <property type="match status" value="1"/>
</dbReference>
<dbReference type="EMBL" id="JALLBG020000304">
    <property type="protein sequence ID" value="KAL3756443.1"/>
    <property type="molecule type" value="Genomic_DNA"/>
</dbReference>
<feature type="coiled-coil region" evidence="1">
    <location>
        <begin position="112"/>
        <end position="212"/>
    </location>
</feature>
<keyword evidence="4" id="KW-1185">Reference proteome</keyword>
<evidence type="ECO:0000259" key="2">
    <source>
        <dbReference type="Pfam" id="PF13851"/>
    </source>
</evidence>
<organism evidence="3 4">
    <name type="scientific">Discostella pseudostelligera</name>
    <dbReference type="NCBI Taxonomy" id="259834"/>
    <lineage>
        <taxon>Eukaryota</taxon>
        <taxon>Sar</taxon>
        <taxon>Stramenopiles</taxon>
        <taxon>Ochrophyta</taxon>
        <taxon>Bacillariophyta</taxon>
        <taxon>Coscinodiscophyceae</taxon>
        <taxon>Thalassiosirophycidae</taxon>
        <taxon>Stephanodiscales</taxon>
        <taxon>Stephanodiscaceae</taxon>
        <taxon>Discostella</taxon>
    </lineage>
</organism>
<dbReference type="InterPro" id="IPR039308">
    <property type="entry name" value="GAS8"/>
</dbReference>
<comment type="caution">
    <text evidence="3">The sequence shown here is derived from an EMBL/GenBank/DDBJ whole genome shotgun (WGS) entry which is preliminary data.</text>
</comment>
<gene>
    <name evidence="3" type="ORF">ACHAWU_001349</name>
</gene>
<keyword evidence="1" id="KW-0175">Coiled coil</keyword>
<sequence length="439" mass="51848">MPQKKAKKKQNISPEETLQRDLLIQLLSLREQKEKENAIEAQFKSQSELVKGYWEIEKKTREERRHILHDKEHRLQGIKDKHIVDLGNYKQTVKELLHANQDELSVKTTELLMEYQTLLEQQNNEISQLQNELRDVSNSIKASTTSYDKSKLESRRHCNDEATLLREEASRKISKLAADSEDQIKRTRNEFEQKLMEEMKELEQRNDATIKGVMEKNMQEIQQLRTSHGITMTKNLDRISTLRKEVALLKEQDRRDRWVLSELQTQNENIVRPLETNTNLFNQLESDLVVCNKQKKDLNTQQKKLRQADEELKAIEWDYEVLLQKLMKLETDRDEWKLKAQQSILTAQRESNFQNLLLERKLDKLSMTGESNTAAVAQVLQKANIDLDSLDQSQVCITDVVHDKKKQIELLRQRLKQIKKSHHMLIDQHRTLMEEAKQK</sequence>
<accession>A0ABD3M0T9</accession>
<feature type="coiled-coil region" evidence="1">
    <location>
        <begin position="281"/>
        <end position="339"/>
    </location>
</feature>
<name>A0ABD3M0T9_9STRA</name>
<dbReference type="Proteomes" id="UP001530293">
    <property type="component" value="Unassembled WGS sequence"/>
</dbReference>
<dbReference type="InterPro" id="IPR025593">
    <property type="entry name" value="GAS8_dom"/>
</dbReference>
<evidence type="ECO:0000313" key="4">
    <source>
        <dbReference type="Proteomes" id="UP001530293"/>
    </source>
</evidence>
<dbReference type="PANTHER" id="PTHR31543">
    <property type="entry name" value="DYNEIN REGULATORY COMPLEX SUBUNIT 4"/>
    <property type="match status" value="1"/>
</dbReference>
<reference evidence="3 4" key="1">
    <citation type="submission" date="2024-10" db="EMBL/GenBank/DDBJ databases">
        <title>Updated reference genomes for cyclostephanoid diatoms.</title>
        <authorList>
            <person name="Roberts W.R."/>
            <person name="Alverson A.J."/>
        </authorList>
    </citation>
    <scope>NUCLEOTIDE SEQUENCE [LARGE SCALE GENOMIC DNA]</scope>
    <source>
        <strain evidence="3 4">AJA232-27</strain>
    </source>
</reference>